<dbReference type="PRINTS" id="PR00313">
    <property type="entry name" value="CABNDNGRPT"/>
</dbReference>
<evidence type="ECO:0000313" key="2">
    <source>
        <dbReference type="Proteomes" id="UP000189627"/>
    </source>
</evidence>
<dbReference type="Proteomes" id="UP000189627">
    <property type="component" value="Chromosome 2"/>
</dbReference>
<dbReference type="OrthoDB" id="480426at2"/>
<sequence length="814" mass="77220">MQILTLTTGVDNFVGTDGNDTFNATNTPTSTVLGGLDKIDGGKGTNTLNIADTTAGVVATPVFTLPTGISISNIQVENITTNGALGTGAAAFDLSGQAGLTTATLIAADAQATNVANVKVADTTALNLTVTAGDVTTVVGGKAVTVNNGAAVTVGGAALTSVTANKAAGLVTVSNDTVTGTTDGKGTTLTSVTLNGTAAGASLTGNGLTNVTVQNLTAAQTVTVNNATVGGHTLNVTASGVGYTAAGVGGTANATTIADANATALTLAATGRDNVILTAGNAKALTVTGAGAVTIDATSTFGTLKTIDLSGNSGGVTMTDGAAGAVLTGGAGNDVVTLAAALTKAAGGSINLGAGNNVLLGGGGSIGAGVSVNGGVGGTNTISASLVNAGNAAGITNFQTLDISGFGATAGNGAFDTSLMGSAVSGVSISTAKTAGLATLQNLGANVTITDTFDAAAANASSLTLTHAGTATNNTLTVNFASTAKTTTNVETISALTSTGDASVTISSGGVSTGVGFGNAITALAETDNNLANVTITGAKAFTLGGVTTAVTNTTLPTAGFTASSLTKIDGSTATGALNITAGADSGAGNNVVKYTGLTILGGTGGDTIANAAKGGFIIEGATAATKVNTLTVTGIGATVNDAASAGADIINLSAKGGTAILGSGTGVTVNVANVAATVGNTATITLGTGTAKIVDSLLYQDTASAVSSATDGNLVLLNGTLKGNSIDFGTVANNTTLGAATSVAGAQTFDQAVFLAENATANTVTWFQFGGNTYVESSGAAGGTADNIVVKIVGTVDLSGALASAAAHTVTFA</sequence>
<dbReference type="AlphaFoldDB" id="A0A1U9UUP3"/>
<evidence type="ECO:0000313" key="1">
    <source>
        <dbReference type="EMBL" id="AQV96393.1"/>
    </source>
</evidence>
<accession>A0A1U9UUP3</accession>
<dbReference type="RefSeq" id="WP_123957922.1">
    <property type="nucleotide sequence ID" value="NZ_CP017758.1"/>
</dbReference>
<organism evidence="1 2">
    <name type="scientific">Cupriavidus necator</name>
    <name type="common">Alcaligenes eutrophus</name>
    <name type="synonym">Ralstonia eutropha</name>
    <dbReference type="NCBI Taxonomy" id="106590"/>
    <lineage>
        <taxon>Bacteria</taxon>
        <taxon>Pseudomonadati</taxon>
        <taxon>Pseudomonadota</taxon>
        <taxon>Betaproteobacteria</taxon>
        <taxon>Burkholderiales</taxon>
        <taxon>Burkholderiaceae</taxon>
        <taxon>Cupriavidus</taxon>
    </lineage>
</organism>
<evidence type="ECO:0008006" key="3">
    <source>
        <dbReference type="Google" id="ProtNLM"/>
    </source>
</evidence>
<name>A0A1U9UUP3_CUPNE</name>
<dbReference type="EMBL" id="CP017758">
    <property type="protein sequence ID" value="AQV96393.1"/>
    <property type="molecule type" value="Genomic_DNA"/>
</dbReference>
<proteinExistence type="predicted"/>
<reference evidence="2" key="1">
    <citation type="submission" date="2017-02" db="EMBL/GenBank/DDBJ databases">
        <title>Complete genome sequence of Cupriavidus necator strain NH9, a 3-chlorobenzoate degrader.</title>
        <authorList>
            <person name="Moriuchi R."/>
            <person name="Dohra H."/>
            <person name="Ogawa N."/>
        </authorList>
    </citation>
    <scope>NUCLEOTIDE SEQUENCE [LARGE SCALE GENOMIC DNA]</scope>
    <source>
        <strain evidence="2">NH9</strain>
    </source>
</reference>
<dbReference type="KEGG" id="cuh:BJN34_21225"/>
<protein>
    <recommendedName>
        <fullName evidence="3">S-layer protein</fullName>
    </recommendedName>
</protein>
<gene>
    <name evidence="1" type="ORF">BJN34_21225</name>
</gene>